<dbReference type="InterPro" id="IPR009061">
    <property type="entry name" value="DNA-bd_dom_put_sf"/>
</dbReference>
<dbReference type="SUPFAM" id="SSF55136">
    <property type="entry name" value="Probable bacterial effector-binding domain"/>
    <property type="match status" value="1"/>
</dbReference>
<dbReference type="PANTHER" id="PTHR30204">
    <property type="entry name" value="REDOX-CYCLING DRUG-SENSING TRANSCRIPTIONAL ACTIVATOR SOXR"/>
    <property type="match status" value="1"/>
</dbReference>
<dbReference type="Pfam" id="PF06445">
    <property type="entry name" value="GyrI-like"/>
    <property type="match status" value="1"/>
</dbReference>
<protein>
    <submittedName>
        <fullName evidence="6">MerR family transcriptional regulator</fullName>
    </submittedName>
</protein>
<accession>A0AAU7VPB1</accession>
<dbReference type="GO" id="GO:0003700">
    <property type="term" value="F:DNA-binding transcription factor activity"/>
    <property type="evidence" value="ECO:0007669"/>
    <property type="project" value="InterPro"/>
</dbReference>
<dbReference type="PROSITE" id="PS50937">
    <property type="entry name" value="HTH_MERR_2"/>
    <property type="match status" value="1"/>
</dbReference>
<evidence type="ECO:0000313" key="6">
    <source>
        <dbReference type="EMBL" id="XBX75891.1"/>
    </source>
</evidence>
<proteinExistence type="predicted"/>
<dbReference type="Pfam" id="PF13411">
    <property type="entry name" value="MerR_1"/>
    <property type="match status" value="1"/>
</dbReference>
<dbReference type="InterPro" id="IPR010499">
    <property type="entry name" value="AraC_E-bd"/>
</dbReference>
<evidence type="ECO:0000256" key="3">
    <source>
        <dbReference type="ARBA" id="ARBA00023125"/>
    </source>
</evidence>
<dbReference type="Gene3D" id="1.10.1660.10">
    <property type="match status" value="1"/>
</dbReference>
<keyword evidence="4" id="KW-0804">Transcription</keyword>
<evidence type="ECO:0000256" key="4">
    <source>
        <dbReference type="ARBA" id="ARBA00023163"/>
    </source>
</evidence>
<dbReference type="InterPro" id="IPR047057">
    <property type="entry name" value="MerR_fam"/>
</dbReference>
<dbReference type="SMART" id="SM00422">
    <property type="entry name" value="HTH_MERR"/>
    <property type="match status" value="1"/>
</dbReference>
<keyword evidence="2" id="KW-0805">Transcription regulation</keyword>
<dbReference type="InterPro" id="IPR000551">
    <property type="entry name" value="MerR-type_HTH_dom"/>
</dbReference>
<keyword evidence="1" id="KW-0678">Repressor</keyword>
<dbReference type="SUPFAM" id="SSF46955">
    <property type="entry name" value="Putative DNA-binding domain"/>
    <property type="match status" value="1"/>
</dbReference>
<reference evidence="6" key="1">
    <citation type="journal article" date="2013" name="Extremophiles">
        <title>Proteinivorax tanatarense gen. nov., sp. nov., an anaerobic, haloalkaliphilic, proteolytic bacterium isolated from a decaying algal bloom, and proposal of Proteinivoraceae fam. nov.</title>
        <authorList>
            <person name="Kevbrin V."/>
            <person name="Boltyanskaya Y."/>
            <person name="Zhilina T."/>
            <person name="Kolganova T."/>
            <person name="Lavrentjeva E."/>
            <person name="Kuznetsov B."/>
        </authorList>
    </citation>
    <scope>NUCLEOTIDE SEQUENCE</scope>
    <source>
        <strain evidence="6">Z-910T</strain>
    </source>
</reference>
<dbReference type="SMART" id="SM00871">
    <property type="entry name" value="AraC_E_bind"/>
    <property type="match status" value="1"/>
</dbReference>
<evidence type="ECO:0000259" key="5">
    <source>
        <dbReference type="PROSITE" id="PS50937"/>
    </source>
</evidence>
<gene>
    <name evidence="6" type="ORF">PRVXT_001052</name>
</gene>
<dbReference type="InterPro" id="IPR011256">
    <property type="entry name" value="Reg_factor_effector_dom_sf"/>
</dbReference>
<dbReference type="InterPro" id="IPR029442">
    <property type="entry name" value="GyrI-like"/>
</dbReference>
<dbReference type="PANTHER" id="PTHR30204:SF69">
    <property type="entry name" value="MERR-FAMILY TRANSCRIPTIONAL REGULATOR"/>
    <property type="match status" value="1"/>
</dbReference>
<dbReference type="RefSeq" id="WP_350344626.1">
    <property type="nucleotide sequence ID" value="NZ_CP158367.1"/>
</dbReference>
<keyword evidence="3" id="KW-0238">DNA-binding</keyword>
<evidence type="ECO:0000256" key="1">
    <source>
        <dbReference type="ARBA" id="ARBA00022491"/>
    </source>
</evidence>
<dbReference type="EMBL" id="CP158367">
    <property type="protein sequence ID" value="XBX75891.1"/>
    <property type="molecule type" value="Genomic_DNA"/>
</dbReference>
<feature type="domain" description="HTH merR-type" evidence="5">
    <location>
        <begin position="4"/>
        <end position="72"/>
    </location>
</feature>
<name>A0AAU7VPB1_9FIRM</name>
<evidence type="ECO:0000256" key="2">
    <source>
        <dbReference type="ARBA" id="ARBA00023015"/>
    </source>
</evidence>
<reference evidence="6" key="2">
    <citation type="submission" date="2024-06" db="EMBL/GenBank/DDBJ databases">
        <authorList>
            <person name="Petrova K.O."/>
            <person name="Toshchakov S.V."/>
            <person name="Boltjanskaja Y.V."/>
            <person name="Kevbrin V."/>
        </authorList>
    </citation>
    <scope>NUCLEOTIDE SEQUENCE</scope>
    <source>
        <strain evidence="6">Z-910T</strain>
    </source>
</reference>
<dbReference type="CDD" id="cd00592">
    <property type="entry name" value="HTH_MerR-like"/>
    <property type="match status" value="1"/>
</dbReference>
<dbReference type="AlphaFoldDB" id="A0AAU7VPB1"/>
<dbReference type="Gene3D" id="3.20.80.10">
    <property type="entry name" value="Regulatory factor, effector binding domain"/>
    <property type="match status" value="1"/>
</dbReference>
<organism evidence="6">
    <name type="scientific">Proteinivorax tanatarense</name>
    <dbReference type="NCBI Taxonomy" id="1260629"/>
    <lineage>
        <taxon>Bacteria</taxon>
        <taxon>Bacillati</taxon>
        <taxon>Bacillota</taxon>
        <taxon>Clostridia</taxon>
        <taxon>Eubacteriales</taxon>
        <taxon>Proteinivoracaceae</taxon>
        <taxon>Proteinivorax</taxon>
    </lineage>
</organism>
<dbReference type="GO" id="GO:0003677">
    <property type="term" value="F:DNA binding"/>
    <property type="evidence" value="ECO:0007669"/>
    <property type="project" value="UniProtKB-KW"/>
</dbReference>
<sequence length="268" mass="31406">MKKTYNIGEIAELYNIGPDSLRYYEKKGLISPARSDNGYRVYTLNDIWKLNIIKDLRKLNFSTNQIKNYLKTRDIRSTINLMETKIDIIEQEIEPLLKVKKALQKKVGHLKEFTKLQKEEQIEIKNINSRKILFIDENISTDYEVDLAFRKLEGLNDKKLFLFGNKDMGVLISQEGMKSKDYTLYEKAFFIVEKDEDIYNAILPAGKYLSITYRGDYSKSQKLFSTALNYISEQGYKTTGQAMEIYRLDIHGTEKKEEFITEIQIPLK</sequence>